<evidence type="ECO:0000256" key="3">
    <source>
        <dbReference type="ARBA" id="ARBA00023002"/>
    </source>
</evidence>
<dbReference type="InterPro" id="IPR036291">
    <property type="entry name" value="NAD(P)-bd_dom_sf"/>
</dbReference>
<feature type="binding site" evidence="4">
    <location>
        <position position="67"/>
    </location>
    <ligand>
        <name>NADPH</name>
        <dbReference type="ChEBI" id="CHEBI:57783"/>
    </ligand>
</feature>
<comment type="similarity">
    <text evidence="1">Belongs to the pyrroline-5-carboxylate reductase family.</text>
</comment>
<dbReference type="HOGENOM" id="CLU_042344_1_1_1"/>
<evidence type="ECO:0000259" key="6">
    <source>
        <dbReference type="Pfam" id="PF14748"/>
    </source>
</evidence>
<dbReference type="RefSeq" id="XP_007836510.1">
    <property type="nucleotide sequence ID" value="XM_007838319.1"/>
</dbReference>
<dbReference type="GO" id="GO:0055129">
    <property type="term" value="P:L-proline biosynthetic process"/>
    <property type="evidence" value="ECO:0007669"/>
    <property type="project" value="TreeGrafter"/>
</dbReference>
<dbReference type="InterPro" id="IPR000304">
    <property type="entry name" value="Pyrroline-COOH_reductase"/>
</dbReference>
<dbReference type="AlphaFoldDB" id="W3WXR3"/>
<dbReference type="InterPro" id="IPR029036">
    <property type="entry name" value="P5CR_dimer"/>
</dbReference>
<feature type="domain" description="Pyrroline-5-carboxylate reductase dimerisation" evidence="6">
    <location>
        <begin position="190"/>
        <end position="290"/>
    </location>
</feature>
<evidence type="ECO:0000313" key="7">
    <source>
        <dbReference type="EMBL" id="ETS77676.1"/>
    </source>
</evidence>
<evidence type="ECO:0000256" key="4">
    <source>
        <dbReference type="PIRSR" id="PIRSR000193-1"/>
    </source>
</evidence>
<accession>W3WXR3</accession>
<protein>
    <recommendedName>
        <fullName evidence="9">Pyrroline-5-carboxylate reductase</fullName>
    </recommendedName>
</protein>
<dbReference type="Gene3D" id="1.10.3730.10">
    <property type="entry name" value="ProC C-terminal domain-like"/>
    <property type="match status" value="1"/>
</dbReference>
<organism evidence="7 8">
    <name type="scientific">Pestalotiopsis fici (strain W106-1 / CGMCC3.15140)</name>
    <dbReference type="NCBI Taxonomy" id="1229662"/>
    <lineage>
        <taxon>Eukaryota</taxon>
        <taxon>Fungi</taxon>
        <taxon>Dikarya</taxon>
        <taxon>Ascomycota</taxon>
        <taxon>Pezizomycotina</taxon>
        <taxon>Sordariomycetes</taxon>
        <taxon>Xylariomycetidae</taxon>
        <taxon>Amphisphaeriales</taxon>
        <taxon>Sporocadaceae</taxon>
        <taxon>Pestalotiopsis</taxon>
    </lineage>
</organism>
<keyword evidence="2 4" id="KW-0521">NADP</keyword>
<name>W3WXR3_PESFW</name>
<dbReference type="SUPFAM" id="SSF51735">
    <property type="entry name" value="NAD(P)-binding Rossmann-fold domains"/>
    <property type="match status" value="1"/>
</dbReference>
<evidence type="ECO:0000256" key="2">
    <source>
        <dbReference type="ARBA" id="ARBA00022857"/>
    </source>
</evidence>
<dbReference type="InterPro" id="IPR008927">
    <property type="entry name" value="6-PGluconate_DH-like_C_sf"/>
</dbReference>
<evidence type="ECO:0008006" key="9">
    <source>
        <dbReference type="Google" id="ProtNLM"/>
    </source>
</evidence>
<dbReference type="Gene3D" id="3.40.50.720">
    <property type="entry name" value="NAD(P)-binding Rossmann-like Domain"/>
    <property type="match status" value="1"/>
</dbReference>
<dbReference type="Pfam" id="PF14748">
    <property type="entry name" value="P5CR_dimer"/>
    <property type="match status" value="1"/>
</dbReference>
<dbReference type="KEGG" id="pfy:PFICI_09738"/>
<dbReference type="InParanoid" id="W3WXR3"/>
<dbReference type="NCBIfam" id="TIGR00112">
    <property type="entry name" value="proC"/>
    <property type="match status" value="1"/>
</dbReference>
<evidence type="ECO:0000313" key="8">
    <source>
        <dbReference type="Proteomes" id="UP000030651"/>
    </source>
</evidence>
<dbReference type="PIRSF" id="PIRSF000193">
    <property type="entry name" value="Pyrrol-5-carb_rd"/>
    <property type="match status" value="1"/>
</dbReference>
<dbReference type="GeneID" id="19274751"/>
<dbReference type="FunCoup" id="W3WXR3">
    <property type="interactions" value="479"/>
</dbReference>
<dbReference type="eggNOG" id="KOG3124">
    <property type="taxonomic scope" value="Eukaryota"/>
</dbReference>
<feature type="binding site" evidence="4">
    <location>
        <begin position="7"/>
        <end position="12"/>
    </location>
    <ligand>
        <name>NADP(+)</name>
        <dbReference type="ChEBI" id="CHEBI:58349"/>
    </ligand>
</feature>
<dbReference type="Pfam" id="PF03807">
    <property type="entry name" value="F420_oxidored"/>
    <property type="match status" value="1"/>
</dbReference>
<dbReference type="FunFam" id="1.10.3730.10:FF:000001">
    <property type="entry name" value="Pyrroline-5-carboxylate reductase"/>
    <property type="match status" value="1"/>
</dbReference>
<dbReference type="GO" id="GO:0004735">
    <property type="term" value="F:pyrroline-5-carboxylate reductase activity"/>
    <property type="evidence" value="ECO:0007669"/>
    <property type="project" value="InterPro"/>
</dbReference>
<evidence type="ECO:0000256" key="1">
    <source>
        <dbReference type="ARBA" id="ARBA00005525"/>
    </source>
</evidence>
<dbReference type="OMA" id="PHIENLQ"/>
<evidence type="ECO:0000259" key="5">
    <source>
        <dbReference type="Pfam" id="PF03807"/>
    </source>
</evidence>
<dbReference type="PANTHER" id="PTHR11645:SF27">
    <property type="entry name" value="HYPOTHETICAL PYRROLINE-5-CARBOXYLATE REDUCTASE (EUROFUNG)"/>
    <property type="match status" value="1"/>
</dbReference>
<keyword evidence="3" id="KW-0560">Oxidoreductase</keyword>
<dbReference type="OrthoDB" id="10263291at2759"/>
<dbReference type="STRING" id="1229662.W3WXR3"/>
<dbReference type="InterPro" id="IPR028939">
    <property type="entry name" value="P5C_Rdtase_cat_N"/>
</dbReference>
<feature type="domain" description="Pyrroline-5-carboxylate reductase catalytic N-terminal" evidence="5">
    <location>
        <begin position="4"/>
        <end position="109"/>
    </location>
</feature>
<sequence>MTTLCILGCGNLGTAILSNLLQSASEEGSTTPVKRFIACVRSDRSEKRLAGQFSASQHLVEISRNDNVKAVANSDVILLGVDPADVKDTLRQPGLSDVLKGKLLISIVAAWTTADIQREIAHGSAGSGPVGTPVEDVHVVRTLPNMAATVSQSITAIEIPKPEAKIPPQLLSLTDDIMSSIGKTVHLDASKMDAFTAVGGSTPAFFAVIVDTLIDAAVAVGLPRHEATNIIVQSMLGSATLLQSGMHPGELRDQGTSPEGCTMGGLMVLEERGVRGGLSRALREAVTVARLMGKEPHVNDTRRSSNP</sequence>
<dbReference type="EMBL" id="KI912115">
    <property type="protein sequence ID" value="ETS77676.1"/>
    <property type="molecule type" value="Genomic_DNA"/>
</dbReference>
<proteinExistence type="inferred from homology"/>
<gene>
    <name evidence="7" type="ORF">PFICI_09738</name>
</gene>
<dbReference type="HAMAP" id="MF_01925">
    <property type="entry name" value="P5C_reductase"/>
    <property type="match status" value="1"/>
</dbReference>
<dbReference type="Proteomes" id="UP000030651">
    <property type="component" value="Unassembled WGS sequence"/>
</dbReference>
<keyword evidence="8" id="KW-1185">Reference proteome</keyword>
<dbReference type="SUPFAM" id="SSF48179">
    <property type="entry name" value="6-phosphogluconate dehydrogenase C-terminal domain-like"/>
    <property type="match status" value="1"/>
</dbReference>
<reference evidence="8" key="1">
    <citation type="journal article" date="2015" name="BMC Genomics">
        <title>Genomic and transcriptomic analysis of the endophytic fungus Pestalotiopsis fici reveals its lifestyle and high potential for synthesis of natural products.</title>
        <authorList>
            <person name="Wang X."/>
            <person name="Zhang X."/>
            <person name="Liu L."/>
            <person name="Xiang M."/>
            <person name="Wang W."/>
            <person name="Sun X."/>
            <person name="Che Y."/>
            <person name="Guo L."/>
            <person name="Liu G."/>
            <person name="Guo L."/>
            <person name="Wang C."/>
            <person name="Yin W.B."/>
            <person name="Stadler M."/>
            <person name="Zhang X."/>
            <person name="Liu X."/>
        </authorList>
    </citation>
    <scope>NUCLEOTIDE SEQUENCE [LARGE SCALE GENOMIC DNA]</scope>
    <source>
        <strain evidence="8">W106-1 / CGMCC3.15140</strain>
    </source>
</reference>
<dbReference type="PANTHER" id="PTHR11645">
    <property type="entry name" value="PYRROLINE-5-CARBOXYLATE REDUCTASE"/>
    <property type="match status" value="1"/>
</dbReference>